<organism evidence="2 3">
    <name type="scientific">Rhizoclosmatium globosum</name>
    <dbReference type="NCBI Taxonomy" id="329046"/>
    <lineage>
        <taxon>Eukaryota</taxon>
        <taxon>Fungi</taxon>
        <taxon>Fungi incertae sedis</taxon>
        <taxon>Chytridiomycota</taxon>
        <taxon>Chytridiomycota incertae sedis</taxon>
        <taxon>Chytridiomycetes</taxon>
        <taxon>Chytridiales</taxon>
        <taxon>Chytriomycetaceae</taxon>
        <taxon>Rhizoclosmatium</taxon>
    </lineage>
</organism>
<feature type="compositionally biased region" description="Polar residues" evidence="1">
    <location>
        <begin position="203"/>
        <end position="219"/>
    </location>
</feature>
<dbReference type="SUPFAM" id="SSF81901">
    <property type="entry name" value="HCP-like"/>
    <property type="match status" value="1"/>
</dbReference>
<gene>
    <name evidence="2" type="ORF">BCR33DRAFT_184268</name>
</gene>
<dbReference type="InterPro" id="IPR011990">
    <property type="entry name" value="TPR-like_helical_dom_sf"/>
</dbReference>
<evidence type="ECO:0008006" key="4">
    <source>
        <dbReference type="Google" id="ProtNLM"/>
    </source>
</evidence>
<feature type="region of interest" description="Disordered" evidence="1">
    <location>
        <begin position="203"/>
        <end position="244"/>
    </location>
</feature>
<accession>A0A1Y2D158</accession>
<name>A0A1Y2D158_9FUNG</name>
<keyword evidence="3" id="KW-1185">Reference proteome</keyword>
<evidence type="ECO:0000313" key="3">
    <source>
        <dbReference type="Proteomes" id="UP000193642"/>
    </source>
</evidence>
<comment type="caution">
    <text evidence="2">The sequence shown here is derived from an EMBL/GenBank/DDBJ whole genome shotgun (WGS) entry which is preliminary data.</text>
</comment>
<evidence type="ECO:0000313" key="2">
    <source>
        <dbReference type="EMBL" id="ORY53011.1"/>
    </source>
</evidence>
<protein>
    <recommendedName>
        <fullName evidence="4">HCP-like protein</fullName>
    </recommendedName>
</protein>
<proteinExistence type="predicted"/>
<dbReference type="Proteomes" id="UP000193642">
    <property type="component" value="Unassembled WGS sequence"/>
</dbReference>
<dbReference type="OrthoDB" id="416217at2759"/>
<evidence type="ECO:0000256" key="1">
    <source>
        <dbReference type="SAM" id="MobiDB-lite"/>
    </source>
</evidence>
<reference evidence="2 3" key="1">
    <citation type="submission" date="2016-07" db="EMBL/GenBank/DDBJ databases">
        <title>Pervasive Adenine N6-methylation of Active Genes in Fungi.</title>
        <authorList>
            <consortium name="DOE Joint Genome Institute"/>
            <person name="Mondo S.J."/>
            <person name="Dannebaum R.O."/>
            <person name="Kuo R.C."/>
            <person name="Labutti K."/>
            <person name="Haridas S."/>
            <person name="Kuo A."/>
            <person name="Salamov A."/>
            <person name="Ahrendt S.R."/>
            <person name="Lipzen A."/>
            <person name="Sullivan W."/>
            <person name="Andreopoulos W.B."/>
            <person name="Clum A."/>
            <person name="Lindquist E."/>
            <person name="Daum C."/>
            <person name="Ramamoorthy G.K."/>
            <person name="Gryganskyi A."/>
            <person name="Culley D."/>
            <person name="Magnuson J.K."/>
            <person name="James T.Y."/>
            <person name="O'Malley M.A."/>
            <person name="Stajich J.E."/>
            <person name="Spatafora J.W."/>
            <person name="Visel A."/>
            <person name="Grigoriev I.V."/>
        </authorList>
    </citation>
    <scope>NUCLEOTIDE SEQUENCE [LARGE SCALE GENOMIC DNA]</scope>
    <source>
        <strain evidence="2 3">JEL800</strain>
    </source>
</reference>
<dbReference type="EMBL" id="MCGO01000002">
    <property type="protein sequence ID" value="ORY53011.1"/>
    <property type="molecule type" value="Genomic_DNA"/>
</dbReference>
<dbReference type="Gene3D" id="1.25.40.10">
    <property type="entry name" value="Tetratricopeptide repeat domain"/>
    <property type="match status" value="1"/>
</dbReference>
<dbReference type="AlphaFoldDB" id="A0A1Y2D158"/>
<sequence length="283" mass="30126">MPGIPVSKSEKDALLWHKRAGNAGNPEACYILMTTYASGSHNTPKSFLEALQWSRAAIQAGFGEADDGGAMAVEQPRLYQTLLFQTGLLLMEGGSGIGEPKPEGAISAWTTAAKEGHGQSTWNLGIFYLNGFGLEEPNVTKGIELIRTGMKIVKELGLPPQLAGLNEVGLNSLIEMDAELKLQGNVLDIEKVKAMAALKKNGQLNSSTPKVTAPVTPTQKKNLRRREKERSKKGSSISSAPVAGDDVDIETSSSMDWGVVAKKSFAVAAIGVGIFGLYKALKN</sequence>